<dbReference type="Gene3D" id="3.40.50.2300">
    <property type="match status" value="1"/>
</dbReference>
<dbReference type="GO" id="GO:0032993">
    <property type="term" value="C:protein-DNA complex"/>
    <property type="evidence" value="ECO:0007669"/>
    <property type="project" value="TreeGrafter"/>
</dbReference>
<evidence type="ECO:0000313" key="9">
    <source>
        <dbReference type="EMBL" id="BBH20335.1"/>
    </source>
</evidence>
<organism evidence="9 10">
    <name type="scientific">Paenibacillus baekrokdamisoli</name>
    <dbReference type="NCBI Taxonomy" id="1712516"/>
    <lineage>
        <taxon>Bacteria</taxon>
        <taxon>Bacillati</taxon>
        <taxon>Bacillota</taxon>
        <taxon>Bacilli</taxon>
        <taxon>Bacillales</taxon>
        <taxon>Paenibacillaceae</taxon>
        <taxon>Paenibacillus</taxon>
    </lineage>
</organism>
<sequence length="239" mass="27427">MEERAERLLIVDDEERIRKLLRMYLEKEKYIIDETDNGSMALQQALHVDYDLIVLDIMLPGMNGLDICRRLKSVKQTPILMLTASGNENERLEGFKVGADDYVVKPFSPREVAYRIKAIVNRSSAIPFTSRNRSSCSSIILNPIVIEPAGRRVLVEGTQVHMALKEYDLLYYLALHPGVVFTREELLQAVWEHDYTKSGDYRTVDTHIKWVREKLSPISKKAGNLIQTIWGIGYCVRDA</sequence>
<dbReference type="RefSeq" id="WP_125655302.1">
    <property type="nucleotide sequence ID" value="NZ_AP019308.1"/>
</dbReference>
<dbReference type="OrthoDB" id="9790442at2"/>
<proteinExistence type="predicted"/>
<dbReference type="SUPFAM" id="SSF52172">
    <property type="entry name" value="CheY-like"/>
    <property type="match status" value="1"/>
</dbReference>
<dbReference type="SMART" id="SM00862">
    <property type="entry name" value="Trans_reg_C"/>
    <property type="match status" value="1"/>
</dbReference>
<evidence type="ECO:0000256" key="4">
    <source>
        <dbReference type="ARBA" id="ARBA00023012"/>
    </source>
</evidence>
<reference evidence="9 10" key="1">
    <citation type="submission" date="2018-11" db="EMBL/GenBank/DDBJ databases">
        <title>Complete genome sequence of Paenibacillus baekrokdamisoli strain KCTC 33723.</title>
        <authorList>
            <person name="Kang S.W."/>
            <person name="Lee K.C."/>
            <person name="Kim K.K."/>
            <person name="Kim J.S."/>
            <person name="Kim D.S."/>
            <person name="Ko S.H."/>
            <person name="Yang S.H."/>
            <person name="Lee J.S."/>
        </authorList>
    </citation>
    <scope>NUCLEOTIDE SEQUENCE [LARGE SCALE GENOMIC DNA]</scope>
    <source>
        <strain evidence="9 10">KCTC 33723</strain>
    </source>
</reference>
<evidence type="ECO:0000256" key="5">
    <source>
        <dbReference type="ARBA" id="ARBA00023015"/>
    </source>
</evidence>
<keyword evidence="2" id="KW-0963">Cytoplasm</keyword>
<dbReference type="EMBL" id="AP019308">
    <property type="protein sequence ID" value="BBH20335.1"/>
    <property type="molecule type" value="Genomic_DNA"/>
</dbReference>
<evidence type="ECO:0000256" key="8">
    <source>
        <dbReference type="ARBA" id="ARBA00023163"/>
    </source>
</evidence>
<keyword evidence="10" id="KW-1185">Reference proteome</keyword>
<dbReference type="GO" id="GO:0006355">
    <property type="term" value="P:regulation of DNA-templated transcription"/>
    <property type="evidence" value="ECO:0007669"/>
    <property type="project" value="InterPro"/>
</dbReference>
<dbReference type="FunFam" id="1.10.10.10:FF:000018">
    <property type="entry name" value="DNA-binding response regulator ResD"/>
    <property type="match status" value="1"/>
</dbReference>
<evidence type="ECO:0000256" key="3">
    <source>
        <dbReference type="ARBA" id="ARBA00022553"/>
    </source>
</evidence>
<dbReference type="SMART" id="SM00448">
    <property type="entry name" value="REC"/>
    <property type="match status" value="1"/>
</dbReference>
<keyword evidence="4" id="KW-0902">Two-component regulatory system</keyword>
<dbReference type="CDD" id="cd17574">
    <property type="entry name" value="REC_OmpR"/>
    <property type="match status" value="1"/>
</dbReference>
<dbReference type="PROSITE" id="PS50110">
    <property type="entry name" value="RESPONSE_REGULATORY"/>
    <property type="match status" value="1"/>
</dbReference>
<dbReference type="AlphaFoldDB" id="A0A3G9IW09"/>
<protein>
    <submittedName>
        <fullName evidence="9">DNA-binding response regulator</fullName>
    </submittedName>
</protein>
<dbReference type="GO" id="GO:0000156">
    <property type="term" value="F:phosphorelay response regulator activity"/>
    <property type="evidence" value="ECO:0007669"/>
    <property type="project" value="TreeGrafter"/>
</dbReference>
<evidence type="ECO:0000256" key="6">
    <source>
        <dbReference type="ARBA" id="ARBA00023125"/>
    </source>
</evidence>
<dbReference type="Proteomes" id="UP000275368">
    <property type="component" value="Chromosome"/>
</dbReference>
<evidence type="ECO:0000313" key="10">
    <source>
        <dbReference type="Proteomes" id="UP000275368"/>
    </source>
</evidence>
<dbReference type="KEGG" id="pbk:Back11_16800"/>
<comment type="subcellular location">
    <subcellularLocation>
        <location evidence="1">Cytoplasm</location>
    </subcellularLocation>
</comment>
<dbReference type="Pfam" id="PF00072">
    <property type="entry name" value="Response_reg"/>
    <property type="match status" value="1"/>
</dbReference>
<evidence type="ECO:0000256" key="2">
    <source>
        <dbReference type="ARBA" id="ARBA00022490"/>
    </source>
</evidence>
<dbReference type="InterPro" id="IPR001867">
    <property type="entry name" value="OmpR/PhoB-type_DNA-bd"/>
</dbReference>
<keyword evidence="5" id="KW-0805">Transcription regulation</keyword>
<dbReference type="Gene3D" id="1.10.10.10">
    <property type="entry name" value="Winged helix-like DNA-binding domain superfamily/Winged helix DNA-binding domain"/>
    <property type="match status" value="1"/>
</dbReference>
<keyword evidence="3" id="KW-0597">Phosphoprotein</keyword>
<dbReference type="InterPro" id="IPR036388">
    <property type="entry name" value="WH-like_DNA-bd_sf"/>
</dbReference>
<dbReference type="InterPro" id="IPR039420">
    <property type="entry name" value="WalR-like"/>
</dbReference>
<accession>A0A3G9IW09</accession>
<gene>
    <name evidence="9" type="primary">resD_1</name>
    <name evidence="9" type="ORF">Back11_16800</name>
</gene>
<evidence type="ECO:0000256" key="1">
    <source>
        <dbReference type="ARBA" id="ARBA00004496"/>
    </source>
</evidence>
<evidence type="ECO:0000256" key="7">
    <source>
        <dbReference type="ARBA" id="ARBA00023159"/>
    </source>
</evidence>
<dbReference type="Gene3D" id="6.10.250.690">
    <property type="match status" value="1"/>
</dbReference>
<dbReference type="FunFam" id="3.40.50.2300:FF:000001">
    <property type="entry name" value="DNA-binding response regulator PhoB"/>
    <property type="match status" value="1"/>
</dbReference>
<dbReference type="PROSITE" id="PS51755">
    <property type="entry name" value="OMPR_PHOB"/>
    <property type="match status" value="1"/>
</dbReference>
<dbReference type="InterPro" id="IPR016032">
    <property type="entry name" value="Sig_transdc_resp-reg_C-effctor"/>
</dbReference>
<keyword evidence="8" id="KW-0804">Transcription</keyword>
<dbReference type="GO" id="GO:0005829">
    <property type="term" value="C:cytosol"/>
    <property type="evidence" value="ECO:0007669"/>
    <property type="project" value="TreeGrafter"/>
</dbReference>
<dbReference type="PANTHER" id="PTHR48111">
    <property type="entry name" value="REGULATOR OF RPOS"/>
    <property type="match status" value="1"/>
</dbReference>
<dbReference type="Pfam" id="PF00486">
    <property type="entry name" value="Trans_reg_C"/>
    <property type="match status" value="1"/>
</dbReference>
<dbReference type="InterPro" id="IPR011006">
    <property type="entry name" value="CheY-like_superfamily"/>
</dbReference>
<keyword evidence="7" id="KW-0010">Activator</keyword>
<keyword evidence="6 9" id="KW-0238">DNA-binding</keyword>
<name>A0A3G9IW09_9BACL</name>
<dbReference type="CDD" id="cd00383">
    <property type="entry name" value="trans_reg_C"/>
    <property type="match status" value="1"/>
</dbReference>
<dbReference type="SUPFAM" id="SSF46894">
    <property type="entry name" value="C-terminal effector domain of the bipartite response regulators"/>
    <property type="match status" value="1"/>
</dbReference>
<dbReference type="InterPro" id="IPR001789">
    <property type="entry name" value="Sig_transdc_resp-reg_receiver"/>
</dbReference>
<dbReference type="GO" id="GO:0000976">
    <property type="term" value="F:transcription cis-regulatory region binding"/>
    <property type="evidence" value="ECO:0007669"/>
    <property type="project" value="TreeGrafter"/>
</dbReference>
<dbReference type="PANTHER" id="PTHR48111:SF44">
    <property type="entry name" value="TRANSCRIPTIONAL REGULATORY PROTEIN RESD"/>
    <property type="match status" value="1"/>
</dbReference>